<dbReference type="PANTHER" id="PTHR45138:SF9">
    <property type="entry name" value="DIGUANYLATE CYCLASE DGCM-RELATED"/>
    <property type="match status" value="1"/>
</dbReference>
<feature type="domain" description="GGDEF" evidence="4">
    <location>
        <begin position="244"/>
        <end position="377"/>
    </location>
</feature>
<evidence type="ECO:0000259" key="4">
    <source>
        <dbReference type="PROSITE" id="PS50887"/>
    </source>
</evidence>
<feature type="transmembrane region" description="Helical" evidence="3">
    <location>
        <begin position="183"/>
        <end position="204"/>
    </location>
</feature>
<feature type="transmembrane region" description="Helical" evidence="3">
    <location>
        <begin position="113"/>
        <end position="130"/>
    </location>
</feature>
<dbReference type="RefSeq" id="WP_261758454.1">
    <property type="nucleotide sequence ID" value="NZ_CP104562.2"/>
</dbReference>
<dbReference type="PANTHER" id="PTHR45138">
    <property type="entry name" value="REGULATORY COMPONENTS OF SENSORY TRANSDUCTION SYSTEM"/>
    <property type="match status" value="1"/>
</dbReference>
<feature type="transmembrane region" description="Helical" evidence="3">
    <location>
        <begin position="62"/>
        <end position="83"/>
    </location>
</feature>
<keyword evidence="3" id="KW-0812">Transmembrane</keyword>
<dbReference type="CDD" id="cd01949">
    <property type="entry name" value="GGDEF"/>
    <property type="match status" value="1"/>
</dbReference>
<dbReference type="EMBL" id="CP104562">
    <property type="protein sequence ID" value="UXH78623.1"/>
    <property type="molecule type" value="Genomic_DNA"/>
</dbReference>
<keyword evidence="3" id="KW-0472">Membrane</keyword>
<dbReference type="NCBIfam" id="TIGR00254">
    <property type="entry name" value="GGDEF"/>
    <property type="match status" value="1"/>
</dbReference>
<dbReference type="InterPro" id="IPR050469">
    <property type="entry name" value="Diguanylate_Cyclase"/>
</dbReference>
<dbReference type="Pfam" id="PF00990">
    <property type="entry name" value="GGDEF"/>
    <property type="match status" value="1"/>
</dbReference>
<dbReference type="Gene3D" id="3.30.70.270">
    <property type="match status" value="1"/>
</dbReference>
<evidence type="ECO:0000256" key="1">
    <source>
        <dbReference type="ARBA" id="ARBA00012528"/>
    </source>
</evidence>
<organism evidence="5 6">
    <name type="scientific">Roseateles amylovorans</name>
    <dbReference type="NCBI Taxonomy" id="2978473"/>
    <lineage>
        <taxon>Bacteria</taxon>
        <taxon>Pseudomonadati</taxon>
        <taxon>Pseudomonadota</taxon>
        <taxon>Betaproteobacteria</taxon>
        <taxon>Burkholderiales</taxon>
        <taxon>Sphaerotilaceae</taxon>
        <taxon>Roseateles</taxon>
    </lineage>
</organism>
<dbReference type="EC" id="2.7.7.65" evidence="1"/>
<gene>
    <name evidence="5" type="ORF">N4261_01390</name>
</gene>
<dbReference type="SMART" id="SM00267">
    <property type="entry name" value="GGDEF"/>
    <property type="match status" value="1"/>
</dbReference>
<keyword evidence="3" id="KW-1133">Transmembrane helix</keyword>
<dbReference type="SUPFAM" id="SSF55073">
    <property type="entry name" value="Nucleotide cyclase"/>
    <property type="match status" value="1"/>
</dbReference>
<evidence type="ECO:0000313" key="6">
    <source>
        <dbReference type="Proteomes" id="UP001064933"/>
    </source>
</evidence>
<comment type="catalytic activity">
    <reaction evidence="2">
        <text>2 GTP = 3',3'-c-di-GMP + 2 diphosphate</text>
        <dbReference type="Rhea" id="RHEA:24898"/>
        <dbReference type="ChEBI" id="CHEBI:33019"/>
        <dbReference type="ChEBI" id="CHEBI:37565"/>
        <dbReference type="ChEBI" id="CHEBI:58805"/>
        <dbReference type="EC" id="2.7.7.65"/>
    </reaction>
</comment>
<dbReference type="InterPro" id="IPR000160">
    <property type="entry name" value="GGDEF_dom"/>
</dbReference>
<proteinExistence type="predicted"/>
<protein>
    <recommendedName>
        <fullName evidence="1">diguanylate cyclase</fullName>
        <ecNumber evidence="1">2.7.7.65</ecNumber>
    </recommendedName>
</protein>
<dbReference type="Proteomes" id="UP001064933">
    <property type="component" value="Chromosome"/>
</dbReference>
<feature type="transmembrane region" description="Helical" evidence="3">
    <location>
        <begin position="90"/>
        <end position="107"/>
    </location>
</feature>
<sequence>MPLLDAATLLMVIAVVDAFACVVWLLMGHVLRIAPRAARRIAGYHGLLALAWWPMLPPALEAALVLPLTLVAAGLLTAGVRGLMRLRYGAPDVVAVVVIGLLAHAAVYPDLNHGRLVSNLFGALLALMAARDILIGAGFRRIMTLLLVLPYGVLAAGALWRSFDLLGWTPVGFGLESLTRNAPLALVRLFINLLIATGLIALVLQRMIARVRHLTRRDSLTGLLNRRAVEEGLLRLQAQVERGRDHAVLVMDIDHFKRINDELGHAGGDAALQHLSRELATGLRDTDAFGRLGGEEFAVLMPDTDLDSAVMVAERLRRLLQERPLTWGDKIWPISASFGVAAMEPADPHGQQALARADAAMYAAKARGRNRVLRSTGEVSSA</sequence>
<accession>A0ABY6B0C5</accession>
<keyword evidence="6" id="KW-1185">Reference proteome</keyword>
<evidence type="ECO:0000313" key="5">
    <source>
        <dbReference type="EMBL" id="UXH78623.1"/>
    </source>
</evidence>
<reference evidence="5" key="1">
    <citation type="submission" date="2022-10" db="EMBL/GenBank/DDBJ databases">
        <title>Characterization and whole genome sequencing of a new Roseateles species, isolated from fresh water.</title>
        <authorList>
            <person name="Guliayeva D.Y."/>
            <person name="Akhremchuk A.E."/>
            <person name="Sikolenko M.A."/>
            <person name="Valentovich L.N."/>
            <person name="Sidarenka A.V."/>
        </authorList>
    </citation>
    <scope>NUCLEOTIDE SEQUENCE</scope>
    <source>
        <strain evidence="5">BIM B-1768</strain>
    </source>
</reference>
<evidence type="ECO:0000256" key="3">
    <source>
        <dbReference type="SAM" id="Phobius"/>
    </source>
</evidence>
<feature type="transmembrane region" description="Helical" evidence="3">
    <location>
        <begin position="38"/>
        <end position="56"/>
    </location>
</feature>
<evidence type="ECO:0000256" key="2">
    <source>
        <dbReference type="ARBA" id="ARBA00034247"/>
    </source>
</evidence>
<feature type="transmembrane region" description="Helical" evidence="3">
    <location>
        <begin position="142"/>
        <end position="163"/>
    </location>
</feature>
<dbReference type="PROSITE" id="PS50887">
    <property type="entry name" value="GGDEF"/>
    <property type="match status" value="1"/>
</dbReference>
<dbReference type="InterPro" id="IPR043128">
    <property type="entry name" value="Rev_trsase/Diguanyl_cyclase"/>
</dbReference>
<name>A0ABY6B0C5_9BURK</name>
<dbReference type="InterPro" id="IPR029787">
    <property type="entry name" value="Nucleotide_cyclase"/>
</dbReference>
<feature type="transmembrane region" description="Helical" evidence="3">
    <location>
        <begin position="6"/>
        <end position="26"/>
    </location>
</feature>